<dbReference type="PRINTS" id="PR00793">
    <property type="entry name" value="PROAMNOPTASE"/>
</dbReference>
<dbReference type="Pfam" id="PF00561">
    <property type="entry name" value="Abhydrolase_1"/>
    <property type="match status" value="1"/>
</dbReference>
<dbReference type="GO" id="GO:0006508">
    <property type="term" value="P:proteolysis"/>
    <property type="evidence" value="ECO:0007669"/>
    <property type="project" value="InterPro"/>
</dbReference>
<comment type="similarity">
    <text evidence="1">Belongs to the peptidase S33 family.</text>
</comment>
<evidence type="ECO:0000313" key="5">
    <source>
        <dbReference type="Proteomes" id="UP000297245"/>
    </source>
</evidence>
<evidence type="ECO:0000259" key="3">
    <source>
        <dbReference type="Pfam" id="PF00561"/>
    </source>
</evidence>
<accession>A0A4S8M8C2</accession>
<dbReference type="InterPro" id="IPR050266">
    <property type="entry name" value="AB_hydrolase_sf"/>
</dbReference>
<name>A0A4S8M8C2_DENBC</name>
<gene>
    <name evidence="4" type="ORF">K435DRAFT_661654</name>
</gene>
<dbReference type="GO" id="GO:0008233">
    <property type="term" value="F:peptidase activity"/>
    <property type="evidence" value="ECO:0007669"/>
    <property type="project" value="InterPro"/>
</dbReference>
<dbReference type="SUPFAM" id="SSF53474">
    <property type="entry name" value="alpha/beta-Hydrolases"/>
    <property type="match status" value="1"/>
</dbReference>
<dbReference type="InterPro" id="IPR000073">
    <property type="entry name" value="AB_hydrolase_1"/>
</dbReference>
<evidence type="ECO:0000313" key="4">
    <source>
        <dbReference type="EMBL" id="THU98093.1"/>
    </source>
</evidence>
<keyword evidence="2" id="KW-0378">Hydrolase</keyword>
<sequence>MLHNSRINIQQNLDLTLAPTKSGKAPFTISSNGVLAETFYVVFGDIYSTEKIPLVVGHGGGGTHHYLKSLSQLTEKDLIPVILYDQTGFGLSSHFPDQAGNTSFWTVSMLVEQLHELITYLGIEKRYNYLGHSFGTALGIEIAGQPALFMGLQKLILWSPIASIELANEMFKKRREMLPKEILETLKRHEADGTTDSEEYIRAMAASKHHDFCRLEVWPDDLLESLSYSSKDANAALTLFGDSPLEIKGSLQNWSALKTACDIAVPTLLLNGHYDWSDEAMEPLFWKIPIVKWVTFSNSSHLLHFEEKERFMNIVSTWLAS</sequence>
<dbReference type="OrthoDB" id="190201at2759"/>
<dbReference type="Proteomes" id="UP000297245">
    <property type="component" value="Unassembled WGS sequence"/>
</dbReference>
<dbReference type="InterPro" id="IPR005945">
    <property type="entry name" value="Pro_imino_pep"/>
</dbReference>
<protein>
    <submittedName>
        <fullName evidence="4">Proline-specific peptidase</fullName>
    </submittedName>
</protein>
<organism evidence="4 5">
    <name type="scientific">Dendrothele bispora (strain CBS 962.96)</name>
    <dbReference type="NCBI Taxonomy" id="1314807"/>
    <lineage>
        <taxon>Eukaryota</taxon>
        <taxon>Fungi</taxon>
        <taxon>Dikarya</taxon>
        <taxon>Basidiomycota</taxon>
        <taxon>Agaricomycotina</taxon>
        <taxon>Agaricomycetes</taxon>
        <taxon>Agaricomycetidae</taxon>
        <taxon>Agaricales</taxon>
        <taxon>Agaricales incertae sedis</taxon>
        <taxon>Dendrothele</taxon>
    </lineage>
</organism>
<dbReference type="InterPro" id="IPR002410">
    <property type="entry name" value="Peptidase_S33"/>
</dbReference>
<keyword evidence="5" id="KW-1185">Reference proteome</keyword>
<dbReference type="PIRSF" id="PIRSF005539">
    <property type="entry name" value="Pept_S33_TRI_F1"/>
    <property type="match status" value="1"/>
</dbReference>
<dbReference type="PANTHER" id="PTHR43798">
    <property type="entry name" value="MONOACYLGLYCEROL LIPASE"/>
    <property type="match status" value="1"/>
</dbReference>
<dbReference type="Gene3D" id="3.40.50.1820">
    <property type="entry name" value="alpha/beta hydrolase"/>
    <property type="match status" value="1"/>
</dbReference>
<feature type="domain" description="AB hydrolase-1" evidence="3">
    <location>
        <begin position="53"/>
        <end position="307"/>
    </location>
</feature>
<evidence type="ECO:0000256" key="1">
    <source>
        <dbReference type="ARBA" id="ARBA00010088"/>
    </source>
</evidence>
<reference evidence="4 5" key="1">
    <citation type="journal article" date="2019" name="Nat. Ecol. Evol.">
        <title>Megaphylogeny resolves global patterns of mushroom evolution.</title>
        <authorList>
            <person name="Varga T."/>
            <person name="Krizsan K."/>
            <person name="Foldi C."/>
            <person name="Dima B."/>
            <person name="Sanchez-Garcia M."/>
            <person name="Sanchez-Ramirez S."/>
            <person name="Szollosi G.J."/>
            <person name="Szarkandi J.G."/>
            <person name="Papp V."/>
            <person name="Albert L."/>
            <person name="Andreopoulos W."/>
            <person name="Angelini C."/>
            <person name="Antonin V."/>
            <person name="Barry K.W."/>
            <person name="Bougher N.L."/>
            <person name="Buchanan P."/>
            <person name="Buyck B."/>
            <person name="Bense V."/>
            <person name="Catcheside P."/>
            <person name="Chovatia M."/>
            <person name="Cooper J."/>
            <person name="Damon W."/>
            <person name="Desjardin D."/>
            <person name="Finy P."/>
            <person name="Geml J."/>
            <person name="Haridas S."/>
            <person name="Hughes K."/>
            <person name="Justo A."/>
            <person name="Karasinski D."/>
            <person name="Kautmanova I."/>
            <person name="Kiss B."/>
            <person name="Kocsube S."/>
            <person name="Kotiranta H."/>
            <person name="LaButti K.M."/>
            <person name="Lechner B.E."/>
            <person name="Liimatainen K."/>
            <person name="Lipzen A."/>
            <person name="Lukacs Z."/>
            <person name="Mihaltcheva S."/>
            <person name="Morgado L.N."/>
            <person name="Niskanen T."/>
            <person name="Noordeloos M.E."/>
            <person name="Ohm R.A."/>
            <person name="Ortiz-Santana B."/>
            <person name="Ovrebo C."/>
            <person name="Racz N."/>
            <person name="Riley R."/>
            <person name="Savchenko A."/>
            <person name="Shiryaev A."/>
            <person name="Soop K."/>
            <person name="Spirin V."/>
            <person name="Szebenyi C."/>
            <person name="Tomsovsky M."/>
            <person name="Tulloss R.E."/>
            <person name="Uehling J."/>
            <person name="Grigoriev I.V."/>
            <person name="Vagvolgyi C."/>
            <person name="Papp T."/>
            <person name="Martin F.M."/>
            <person name="Miettinen O."/>
            <person name="Hibbett D.S."/>
            <person name="Nagy L.G."/>
        </authorList>
    </citation>
    <scope>NUCLEOTIDE SEQUENCE [LARGE SCALE GENOMIC DNA]</scope>
    <source>
        <strain evidence="4 5">CBS 962.96</strain>
    </source>
</reference>
<evidence type="ECO:0000256" key="2">
    <source>
        <dbReference type="ARBA" id="ARBA00022801"/>
    </source>
</evidence>
<dbReference type="EMBL" id="ML179143">
    <property type="protein sequence ID" value="THU98093.1"/>
    <property type="molecule type" value="Genomic_DNA"/>
</dbReference>
<dbReference type="InterPro" id="IPR029058">
    <property type="entry name" value="AB_hydrolase_fold"/>
</dbReference>
<proteinExistence type="inferred from homology"/>
<dbReference type="AlphaFoldDB" id="A0A4S8M8C2"/>